<feature type="compositionally biased region" description="Acidic residues" evidence="2">
    <location>
        <begin position="458"/>
        <end position="482"/>
    </location>
</feature>
<dbReference type="Pfam" id="PF22766">
    <property type="entry name" value="ZW10_C2"/>
    <property type="match status" value="1"/>
</dbReference>
<proteinExistence type="predicted"/>
<dbReference type="GO" id="GO:0005737">
    <property type="term" value="C:cytoplasm"/>
    <property type="evidence" value="ECO:0007669"/>
    <property type="project" value="GOC"/>
</dbReference>
<keyword evidence="1" id="KW-0175">Coiled coil</keyword>
<evidence type="ECO:0000259" key="3">
    <source>
        <dbReference type="Pfam" id="PF22766"/>
    </source>
</evidence>
<dbReference type="GO" id="GO:0007094">
    <property type="term" value="P:mitotic spindle assembly checkpoint signaling"/>
    <property type="evidence" value="ECO:0007669"/>
    <property type="project" value="TreeGrafter"/>
</dbReference>
<accession>A0A4T0J7J4</accession>
<gene>
    <name evidence="4" type="ORF">E3P86_02583</name>
</gene>
<evidence type="ECO:0000313" key="5">
    <source>
        <dbReference type="Proteomes" id="UP000310689"/>
    </source>
</evidence>
<feature type="compositionally biased region" description="Acidic residues" evidence="2">
    <location>
        <begin position="545"/>
        <end position="554"/>
    </location>
</feature>
<dbReference type="PANTHER" id="PTHR12205:SF0">
    <property type="entry name" value="CENTROMERE_KINETOCHORE PROTEIN ZW10 HOMOLOG"/>
    <property type="match status" value="1"/>
</dbReference>
<feature type="region of interest" description="Disordered" evidence="2">
    <location>
        <begin position="401"/>
        <end position="554"/>
    </location>
</feature>
<comment type="caution">
    <text evidence="4">The sequence shown here is derived from an EMBL/GenBank/DDBJ whole genome shotgun (WGS) entry which is preliminary data.</text>
</comment>
<protein>
    <recommendedName>
        <fullName evidence="3">ZW10 C-terminal helical domain-containing protein</fullName>
    </recommendedName>
</protein>
<dbReference type="EMBL" id="SPOI01000138">
    <property type="protein sequence ID" value="TIB36021.1"/>
    <property type="molecule type" value="Genomic_DNA"/>
</dbReference>
<feature type="compositionally biased region" description="Acidic residues" evidence="2">
    <location>
        <begin position="421"/>
        <end position="435"/>
    </location>
</feature>
<organism evidence="4 5">
    <name type="scientific">Wallemia ichthyophaga</name>
    <dbReference type="NCBI Taxonomy" id="245174"/>
    <lineage>
        <taxon>Eukaryota</taxon>
        <taxon>Fungi</taxon>
        <taxon>Dikarya</taxon>
        <taxon>Basidiomycota</taxon>
        <taxon>Wallemiomycotina</taxon>
        <taxon>Wallemiomycetes</taxon>
        <taxon>Wallemiales</taxon>
        <taxon>Wallemiaceae</taxon>
        <taxon>Wallemia</taxon>
    </lineage>
</organism>
<name>A0A4T0J7J4_WALIC</name>
<dbReference type="InterPro" id="IPR046362">
    <property type="entry name" value="Zw10/DSL1_C_sf"/>
</dbReference>
<evidence type="ECO:0000313" key="4">
    <source>
        <dbReference type="EMBL" id="TIB36021.1"/>
    </source>
</evidence>
<dbReference type="GO" id="GO:1990423">
    <property type="term" value="C:RZZ complex"/>
    <property type="evidence" value="ECO:0007669"/>
    <property type="project" value="TreeGrafter"/>
</dbReference>
<sequence length="900" mass="102083">MSCLDRYIESLSTIDNTRDLVALQGRLENDINDRRVELADKFNGNLSTHAHQLSQSLSISQLHSQIASKSDDIYLEIQQMKPSLEREVEQYRAHIEDYKQAKLEHEAKTILDSVHSSLSTLRRHIDSNDYSTAAQYLRSDTKSNIEQLQRSFVSRWDGSSTLQTEYYELSELLTNNLNSAWNESTKCTASSLTLKSLYGTRPLSEIVDALNTLKSFSNHYKNLYSSVKEYFVDTLLPPSTSKALIPTIVFSEDTLTLQPTTEAPIKSTQLKNLAIFLEFINKRYQDLGKQLTPLVLERLMDVYLLPSLPYRLGGPDVTLFQRRLDEAVDFENQVSQDGLIKKVSQNWGNYWIEQRQNRALKDARKVILRPNWDMFTAEISVLVKDSSDKYNTEDIERTISDDALRLSSQPNIDESNHLPDNEGDEDGWGLDDEEVLPQPRASIEKADSKTSLASIKDVDEEDGEKDEDGWGLDEEEGIEQLQEETAQGEQIGKPQLSRTESGSSITSPQPDIIANDDDDGWGLDDDEDVEIADDKQKVTPANPISDDDDPWKDDMDIDEAAAAASVPTKKDNISEDGWTLEDEERNPVKDSKWSETAKHTRIPQQAVDEKQIGQKRRIVVSEYVNQLIGLMDDVYSDKEFLKHTDEIPSSDKDLLKEATTVMESVIDIYRCLFPHVHQETIKLVPALALQFANDCEYLSHQTWQRELISNSKKLGMLNKKIMMEVDVEQKRQLVEMLTEAGSLIDLSIKHEKAFAGVISSISRLRSTVKGVISVEDLNQLLGSIAEFVMRFVIEAVEDLDDISEEDSNKVSKLCRELQAGIEEVFEENGTQGYKHTESWFKMAYLTEILEASLVDLSYLHEQGSLVDFTSEELVRLCKALFADTDKRAKVLDKMIAASAR</sequence>
<reference evidence="4 5" key="1">
    <citation type="submission" date="2019-03" db="EMBL/GenBank/DDBJ databases">
        <title>Sequencing 23 genomes of Wallemia ichthyophaga.</title>
        <authorList>
            <person name="Gostincar C."/>
        </authorList>
    </citation>
    <scope>NUCLEOTIDE SEQUENCE [LARGE SCALE GENOMIC DNA]</scope>
    <source>
        <strain evidence="4 5">EXF-6200</strain>
    </source>
</reference>
<feature type="region of interest" description="Disordered" evidence="2">
    <location>
        <begin position="581"/>
        <end position="602"/>
    </location>
</feature>
<dbReference type="AlphaFoldDB" id="A0A4T0J7J4"/>
<dbReference type="Proteomes" id="UP000310689">
    <property type="component" value="Unassembled WGS sequence"/>
</dbReference>
<dbReference type="Gene3D" id="1.10.357.150">
    <property type="match status" value="1"/>
</dbReference>
<feature type="domain" description="ZW10 C-terminal helical" evidence="3">
    <location>
        <begin position="753"/>
        <end position="893"/>
    </location>
</feature>
<evidence type="ECO:0000256" key="2">
    <source>
        <dbReference type="SAM" id="MobiDB-lite"/>
    </source>
</evidence>
<evidence type="ECO:0000256" key="1">
    <source>
        <dbReference type="SAM" id="Coils"/>
    </source>
</evidence>
<feature type="compositionally biased region" description="Acidic residues" evidence="2">
    <location>
        <begin position="514"/>
        <end position="531"/>
    </location>
</feature>
<dbReference type="InterPro" id="IPR055148">
    <property type="entry name" value="ZW10_C_2"/>
</dbReference>
<feature type="compositionally biased region" description="Polar residues" evidence="2">
    <location>
        <begin position="496"/>
        <end position="509"/>
    </location>
</feature>
<feature type="coiled-coil region" evidence="1">
    <location>
        <begin position="81"/>
        <end position="108"/>
    </location>
</feature>
<dbReference type="PANTHER" id="PTHR12205">
    <property type="entry name" value="CENTROMERE/KINETOCHORE PROTEIN ZW10"/>
    <property type="match status" value="1"/>
</dbReference>
<dbReference type="GO" id="GO:0006888">
    <property type="term" value="P:endoplasmic reticulum to Golgi vesicle-mediated transport"/>
    <property type="evidence" value="ECO:0007669"/>
    <property type="project" value="TreeGrafter"/>
</dbReference>
<feature type="compositionally biased region" description="Basic and acidic residues" evidence="2">
    <location>
        <begin position="585"/>
        <end position="598"/>
    </location>
</feature>